<protein>
    <recommendedName>
        <fullName evidence="5">RING-type domain-containing protein</fullName>
    </recommendedName>
</protein>
<dbReference type="PANTHER" id="PTHR45969">
    <property type="entry name" value="RING ZINC FINGER PROTEIN-RELATED"/>
    <property type="match status" value="1"/>
</dbReference>
<evidence type="ECO:0000256" key="1">
    <source>
        <dbReference type="ARBA" id="ARBA00022723"/>
    </source>
</evidence>
<dbReference type="SMART" id="SM00184">
    <property type="entry name" value="RING"/>
    <property type="match status" value="1"/>
</dbReference>
<dbReference type="CDD" id="cd16448">
    <property type="entry name" value="RING-H2"/>
    <property type="match status" value="1"/>
</dbReference>
<proteinExistence type="predicted"/>
<feature type="non-terminal residue" evidence="6">
    <location>
        <position position="233"/>
    </location>
</feature>
<keyword evidence="2 4" id="KW-0863">Zinc-finger</keyword>
<dbReference type="GO" id="GO:0061630">
    <property type="term" value="F:ubiquitin protein ligase activity"/>
    <property type="evidence" value="ECO:0007669"/>
    <property type="project" value="TreeGrafter"/>
</dbReference>
<dbReference type="OrthoDB" id="9984778at2759"/>
<keyword evidence="7" id="KW-1185">Reference proteome</keyword>
<dbReference type="InterPro" id="IPR001841">
    <property type="entry name" value="Znf_RING"/>
</dbReference>
<dbReference type="GO" id="GO:0008270">
    <property type="term" value="F:zinc ion binding"/>
    <property type="evidence" value="ECO:0007669"/>
    <property type="project" value="UniProtKB-KW"/>
</dbReference>
<keyword evidence="1" id="KW-0479">Metal-binding</keyword>
<evidence type="ECO:0000256" key="3">
    <source>
        <dbReference type="ARBA" id="ARBA00022833"/>
    </source>
</evidence>
<sequence>PCSFFPANYVYTKALATFPNTHDHFFSLQLSVISPFAFSLRSIVLQLQLSNLCLSLPIHSASKVKPDGEKVRRIRFQNMILEHDEEFSPIISFTYKFIGVDQIQLDSTHIDPTYSQAMKLINWYWHFSTKLFNLPFENLGYESNHSNGDITSQEVECIVCLSQVEEGEEVKELTCNHIFHRVCLERWVGFGHVTCPLCRGLLKSSAIEHGKCALVFKFDDLCSRDKRDSWWLR</sequence>
<evidence type="ECO:0000313" key="6">
    <source>
        <dbReference type="EMBL" id="KAG5608174.1"/>
    </source>
</evidence>
<dbReference type="AlphaFoldDB" id="A0A9J5ZB89"/>
<dbReference type="Proteomes" id="UP000824120">
    <property type="component" value="Chromosome 4"/>
</dbReference>
<comment type="caution">
    <text evidence="6">The sequence shown here is derived from an EMBL/GenBank/DDBJ whole genome shotgun (WGS) entry which is preliminary data.</text>
</comment>
<dbReference type="EMBL" id="JACXVP010000004">
    <property type="protein sequence ID" value="KAG5608174.1"/>
    <property type="molecule type" value="Genomic_DNA"/>
</dbReference>
<dbReference type="SUPFAM" id="SSF57850">
    <property type="entry name" value="RING/U-box"/>
    <property type="match status" value="1"/>
</dbReference>
<evidence type="ECO:0000256" key="2">
    <source>
        <dbReference type="ARBA" id="ARBA00022771"/>
    </source>
</evidence>
<evidence type="ECO:0000259" key="5">
    <source>
        <dbReference type="PROSITE" id="PS50089"/>
    </source>
</evidence>
<organism evidence="6 7">
    <name type="scientific">Solanum commersonii</name>
    <name type="common">Commerson's wild potato</name>
    <name type="synonym">Commerson's nightshade</name>
    <dbReference type="NCBI Taxonomy" id="4109"/>
    <lineage>
        <taxon>Eukaryota</taxon>
        <taxon>Viridiplantae</taxon>
        <taxon>Streptophyta</taxon>
        <taxon>Embryophyta</taxon>
        <taxon>Tracheophyta</taxon>
        <taxon>Spermatophyta</taxon>
        <taxon>Magnoliopsida</taxon>
        <taxon>eudicotyledons</taxon>
        <taxon>Gunneridae</taxon>
        <taxon>Pentapetalae</taxon>
        <taxon>asterids</taxon>
        <taxon>lamiids</taxon>
        <taxon>Solanales</taxon>
        <taxon>Solanaceae</taxon>
        <taxon>Solanoideae</taxon>
        <taxon>Solaneae</taxon>
        <taxon>Solanum</taxon>
    </lineage>
</organism>
<accession>A0A9J5ZB89</accession>
<dbReference type="PROSITE" id="PS50089">
    <property type="entry name" value="ZF_RING_2"/>
    <property type="match status" value="1"/>
</dbReference>
<dbReference type="Gene3D" id="3.30.40.10">
    <property type="entry name" value="Zinc/RING finger domain, C3HC4 (zinc finger)"/>
    <property type="match status" value="1"/>
</dbReference>
<keyword evidence="3" id="KW-0862">Zinc</keyword>
<feature type="domain" description="RING-type" evidence="5">
    <location>
        <begin position="157"/>
        <end position="199"/>
    </location>
</feature>
<reference evidence="6 7" key="1">
    <citation type="submission" date="2020-09" db="EMBL/GenBank/DDBJ databases">
        <title>De no assembly of potato wild relative species, Solanum commersonii.</title>
        <authorList>
            <person name="Cho K."/>
        </authorList>
    </citation>
    <scope>NUCLEOTIDE SEQUENCE [LARGE SCALE GENOMIC DNA]</scope>
    <source>
        <strain evidence="6">LZ3.2</strain>
        <tissue evidence="6">Leaf</tissue>
    </source>
</reference>
<name>A0A9J5ZB89_SOLCO</name>
<dbReference type="GO" id="GO:0016567">
    <property type="term" value="P:protein ubiquitination"/>
    <property type="evidence" value="ECO:0007669"/>
    <property type="project" value="TreeGrafter"/>
</dbReference>
<dbReference type="Pfam" id="PF13639">
    <property type="entry name" value="zf-RING_2"/>
    <property type="match status" value="1"/>
</dbReference>
<gene>
    <name evidence="6" type="ORF">H5410_019455</name>
</gene>
<evidence type="ECO:0000256" key="4">
    <source>
        <dbReference type="PROSITE-ProRule" id="PRU00175"/>
    </source>
</evidence>
<dbReference type="PANTHER" id="PTHR45969:SF55">
    <property type="entry name" value="OS07G0686300 PROTEIN"/>
    <property type="match status" value="1"/>
</dbReference>
<dbReference type="InterPro" id="IPR013083">
    <property type="entry name" value="Znf_RING/FYVE/PHD"/>
</dbReference>
<evidence type="ECO:0000313" key="7">
    <source>
        <dbReference type="Proteomes" id="UP000824120"/>
    </source>
</evidence>